<keyword evidence="2" id="KW-0288">FMN</keyword>
<evidence type="ECO:0000256" key="2">
    <source>
        <dbReference type="ARBA" id="ARBA00022643"/>
    </source>
</evidence>
<sequence>MYREASLTLGLFFAIESYSGAVPDMDLAQQIRTAQLAESHGFAALYFRDVFLNVPSFGDVGHIHDPWAFMGYVTAHTSRIALATGSIITTLRHPLLVAKAAASIDRLSNQRLVLGIATGDRPAEFPAFGQTLAARGELFREALAVMRQAWAEDFPRIATPRVNLSGADTLPKPTLRNIPVMVTGNSRQSIEWIAEHGDGWLFYPQNLAEQAGTIKRWRSLTPAFKPFAQSLYIDLAEQADAPPAPMHLGFRAGRNFVIQYLHSLKAIGVNHVGLNLKYSRRPAHEVVQELGEFVVPAFPAHAVAGD</sequence>
<dbReference type="EMBL" id="CP065997">
    <property type="protein sequence ID" value="QQB38114.1"/>
    <property type="molecule type" value="Genomic_DNA"/>
</dbReference>
<feature type="domain" description="Luciferase-like" evidence="5">
    <location>
        <begin position="15"/>
        <end position="219"/>
    </location>
</feature>
<dbReference type="GO" id="GO:0016705">
    <property type="term" value="F:oxidoreductase activity, acting on paired donors, with incorporation or reduction of molecular oxygen"/>
    <property type="evidence" value="ECO:0007669"/>
    <property type="project" value="InterPro"/>
</dbReference>
<dbReference type="InterPro" id="IPR011251">
    <property type="entry name" value="Luciferase-like_dom"/>
</dbReference>
<evidence type="ECO:0000313" key="7">
    <source>
        <dbReference type="Proteomes" id="UP000595231"/>
    </source>
</evidence>
<dbReference type="SUPFAM" id="SSF51679">
    <property type="entry name" value="Bacterial luciferase-like"/>
    <property type="match status" value="1"/>
</dbReference>
<dbReference type="InterPro" id="IPR020020">
    <property type="entry name" value="Luciferase-type_oxidoreductase"/>
</dbReference>
<accession>A0A7T4B9G7</accession>
<evidence type="ECO:0000256" key="1">
    <source>
        <dbReference type="ARBA" id="ARBA00022630"/>
    </source>
</evidence>
<dbReference type="PANTHER" id="PTHR30011">
    <property type="entry name" value="ALKANESULFONATE MONOOXYGENASE-RELATED"/>
    <property type="match status" value="1"/>
</dbReference>
<name>A0A7T4B9G7_9BURK</name>
<evidence type="ECO:0000256" key="3">
    <source>
        <dbReference type="ARBA" id="ARBA00023002"/>
    </source>
</evidence>
<dbReference type="InterPro" id="IPR051260">
    <property type="entry name" value="Diverse_substr_monoxygenases"/>
</dbReference>
<evidence type="ECO:0000313" key="6">
    <source>
        <dbReference type="EMBL" id="QQB38114.1"/>
    </source>
</evidence>
<dbReference type="InterPro" id="IPR036661">
    <property type="entry name" value="Luciferase-like_sf"/>
</dbReference>
<evidence type="ECO:0000259" key="5">
    <source>
        <dbReference type="Pfam" id="PF00296"/>
    </source>
</evidence>
<dbReference type="PANTHER" id="PTHR30011:SF16">
    <property type="entry name" value="C2H2 FINGER DOMAIN TRANSCRIPTION FACTOR (EUROFUNG)-RELATED"/>
    <property type="match status" value="1"/>
</dbReference>
<evidence type="ECO:0000256" key="4">
    <source>
        <dbReference type="ARBA" id="ARBA00023033"/>
    </source>
</evidence>
<protein>
    <submittedName>
        <fullName evidence="6">LLM class oxidoreductase</fullName>
    </submittedName>
</protein>
<dbReference type="NCBIfam" id="TIGR03571">
    <property type="entry name" value="lucif_BA3436"/>
    <property type="match status" value="1"/>
</dbReference>
<organism evidence="6 7">
    <name type="scientific">Achromobacter deleyi</name>
    <dbReference type="NCBI Taxonomy" id="1353891"/>
    <lineage>
        <taxon>Bacteria</taxon>
        <taxon>Pseudomonadati</taxon>
        <taxon>Pseudomonadota</taxon>
        <taxon>Betaproteobacteria</taxon>
        <taxon>Burkholderiales</taxon>
        <taxon>Alcaligenaceae</taxon>
        <taxon>Achromobacter</taxon>
    </lineage>
</organism>
<dbReference type="Gene3D" id="3.20.20.30">
    <property type="entry name" value="Luciferase-like domain"/>
    <property type="match status" value="1"/>
</dbReference>
<keyword evidence="1" id="KW-0285">Flavoprotein</keyword>
<dbReference type="Pfam" id="PF00296">
    <property type="entry name" value="Bac_luciferase"/>
    <property type="match status" value="1"/>
</dbReference>
<dbReference type="AlphaFoldDB" id="A0A7T4B9G7"/>
<keyword evidence="4" id="KW-0503">Monooxygenase</keyword>
<reference evidence="6 7" key="1">
    <citation type="submission" date="2020-12" db="EMBL/GenBank/DDBJ databases">
        <title>FDA dAtabase for Regulatory Grade micrObial Sequences (FDA-ARGOS): Supporting development and validation of Infectious Disease Dx tests.</title>
        <authorList>
            <person name="Sproer C."/>
            <person name="Gronow S."/>
            <person name="Severitt S."/>
            <person name="Schroder I."/>
            <person name="Tallon L."/>
            <person name="Sadzewicz L."/>
            <person name="Zhao X."/>
            <person name="Boylan J."/>
            <person name="Ott S."/>
            <person name="Bowen H."/>
            <person name="Vavikolanu K."/>
            <person name="Mehta A."/>
            <person name="Aluvathingal J."/>
            <person name="Nadendla S."/>
            <person name="Lowell S."/>
            <person name="Myers T."/>
            <person name="Yan Y."/>
            <person name="Sichtig H."/>
        </authorList>
    </citation>
    <scope>NUCLEOTIDE SEQUENCE [LARGE SCALE GENOMIC DNA]</scope>
    <source>
        <strain evidence="6 7">FDAARGOS_1050</strain>
    </source>
</reference>
<dbReference type="Proteomes" id="UP000595231">
    <property type="component" value="Chromosome"/>
</dbReference>
<gene>
    <name evidence="6" type="ORF">I6I07_11760</name>
</gene>
<proteinExistence type="predicted"/>
<keyword evidence="3" id="KW-0560">Oxidoreductase</keyword>
<dbReference type="GO" id="GO:0004497">
    <property type="term" value="F:monooxygenase activity"/>
    <property type="evidence" value="ECO:0007669"/>
    <property type="project" value="UniProtKB-KW"/>
</dbReference>